<keyword evidence="1" id="KW-0812">Transmembrane</keyword>
<keyword evidence="3" id="KW-0946">Virion</keyword>
<evidence type="ECO:0000256" key="2">
    <source>
        <dbReference type="SAM" id="SignalP"/>
    </source>
</evidence>
<feature type="signal peptide" evidence="2">
    <location>
        <begin position="1"/>
        <end position="17"/>
    </location>
</feature>
<proteinExistence type="predicted"/>
<protein>
    <submittedName>
        <fullName evidence="3">Envelope protein syncytin-Mar1</fullName>
    </submittedName>
</protein>
<dbReference type="Pfam" id="PF00429">
    <property type="entry name" value="TLV_coat"/>
    <property type="match status" value="1"/>
</dbReference>
<keyword evidence="2" id="KW-0732">Signal</keyword>
<keyword evidence="3" id="KW-0261">Viral envelope protein</keyword>
<organism evidence="3">
    <name type="scientific">Marmota sibirica</name>
    <name type="common">Tarbagan marmot</name>
    <dbReference type="NCBI Taxonomy" id="93166"/>
    <lineage>
        <taxon>Eukaryota</taxon>
        <taxon>Metazoa</taxon>
        <taxon>Chordata</taxon>
        <taxon>Craniata</taxon>
        <taxon>Vertebrata</taxon>
        <taxon>Euteleostomi</taxon>
        <taxon>Mammalia</taxon>
        <taxon>Eutheria</taxon>
        <taxon>Euarchontoglires</taxon>
        <taxon>Glires</taxon>
        <taxon>Rodentia</taxon>
        <taxon>Sciuromorpha</taxon>
        <taxon>Sciuridae</taxon>
        <taxon>Xerinae</taxon>
        <taxon>Marmotini</taxon>
        <taxon>Marmota</taxon>
    </lineage>
</organism>
<evidence type="ECO:0000256" key="1">
    <source>
        <dbReference type="SAM" id="Phobius"/>
    </source>
</evidence>
<dbReference type="AlphaFoldDB" id="A0A059U5N4"/>
<dbReference type="SUPFAM" id="SSF58069">
    <property type="entry name" value="Virus ectodomain"/>
    <property type="match status" value="1"/>
</dbReference>
<dbReference type="CDD" id="cd09850">
    <property type="entry name" value="Ebola-like_HR1-HR2"/>
    <property type="match status" value="1"/>
</dbReference>
<sequence>MLVYHLVWFPLIILGSSTPLLPQEWKSCEPCVKSIYYNEGVIQTIYLGSAPPERCYKRMTVCLWERKRVYMAWIESQYKGDIICPGNFPPTNGIWYCWPLDPQPLTWENFIKSDSSSIALRPTVSPSPAAKLYGGLSPNLNLPSLGKNLFLDLAERIAKSLGVKNCWVCGGALMSEEWPWTGTSLDAYSLLLWNKTHVELKIERPQGWVLTSEVLGKECIGRFGPHHTQWVGETPCNRILFWNSTWWPKKPTWFWADKPHWLGIRGLICKKPLKKRVLFNCTSSDTNQISSFRSIPEIHKFWSNPASSNWKAPDGLFWICGKKAYTHLPTNWRGTCTIGTIKPGFFLLPNTTGKDLGIPLYEDLGPRKKRSIGKGLDLGGQQTWAEDDWPPQRIIATYGPATWAQDGSWGYRTPIYMLNRIIRLQAVLEIITNQTATAFDLLATQQTQMRAAIYQNRLALDYLLAEEGGVCGKFNSSDCCIQIDDNGQAVKDIASNIRKLAHVPVQTWKGFKAWDPSSLFGGWFSTLGGFKSLIGIVGLLLLTCLLLPCLAPLCIKTIGPTMEAAIERRTTNKILALYKTLRQEGDIDAL</sequence>
<dbReference type="Gene3D" id="1.10.287.210">
    <property type="match status" value="1"/>
</dbReference>
<keyword evidence="1" id="KW-1133">Transmembrane helix</keyword>
<reference evidence="3" key="1">
    <citation type="journal article" date="2014" name="J. Virol.">
        <title>Capture of syncytin-Mar1, a Fusogenic Endogenous Retroviral Envelope Gene Involved in Placentation in the Rodentia Squirrel-Related Clade.</title>
        <authorList>
            <person name="Redelsperger F."/>
            <person name="Cornelis G."/>
            <person name="Vernochet C."/>
            <person name="Tennant B.C."/>
            <person name="Catzeflis F."/>
            <person name="Mulot B."/>
            <person name="Heidmann O."/>
            <person name="Heidmann T."/>
            <person name="Dupressoir A."/>
        </authorList>
    </citation>
    <scope>NUCLEOTIDE SEQUENCE</scope>
    <source>
        <strain evidence="3">MAR1MS</strain>
    </source>
</reference>
<dbReference type="PANTHER" id="PTHR10424">
    <property type="entry name" value="VIRAL ENVELOPE PROTEIN"/>
    <property type="match status" value="1"/>
</dbReference>
<feature type="chain" id="PRO_5001582459" evidence="2">
    <location>
        <begin position="18"/>
        <end position="590"/>
    </location>
</feature>
<name>A0A059U5N4_MARSI</name>
<feature type="transmembrane region" description="Helical" evidence="1">
    <location>
        <begin position="533"/>
        <end position="555"/>
    </location>
</feature>
<keyword evidence="1" id="KW-0472">Membrane</keyword>
<dbReference type="InterPro" id="IPR018154">
    <property type="entry name" value="TLV/ENV_coat_polyprotein"/>
</dbReference>
<accession>A0A059U5N4</accession>
<dbReference type="PANTHER" id="PTHR10424:SF68">
    <property type="entry name" value="ENDOGENOUS RETROVIRUS GROUP 3 MEMBER 1 ENV POLYPROTEIN"/>
    <property type="match status" value="1"/>
</dbReference>
<evidence type="ECO:0000313" key="3">
    <source>
        <dbReference type="EMBL" id="AHZ59677.1"/>
    </source>
</evidence>
<dbReference type="EMBL" id="KJ145241">
    <property type="protein sequence ID" value="AHZ59677.1"/>
    <property type="molecule type" value="Genomic_DNA"/>
</dbReference>